<dbReference type="GO" id="GO:0007018">
    <property type="term" value="P:microtubule-based movement"/>
    <property type="evidence" value="ECO:0007669"/>
    <property type="project" value="TreeGrafter"/>
</dbReference>
<dbReference type="SMART" id="SM01297">
    <property type="entry name" value="KAP"/>
    <property type="match status" value="1"/>
</dbReference>
<gene>
    <name evidence="1" type="ORF">BOKJ2_LOCUS8614</name>
</gene>
<comment type="caution">
    <text evidence="1">The sequence shown here is derived from an EMBL/GenBank/DDBJ whole genome shotgun (WGS) entry which is preliminary data.</text>
</comment>
<dbReference type="GO" id="GO:0005930">
    <property type="term" value="C:axoneme"/>
    <property type="evidence" value="ECO:0007669"/>
    <property type="project" value="TreeGrafter"/>
</dbReference>
<evidence type="ECO:0000313" key="1">
    <source>
        <dbReference type="EMBL" id="CAD5219778.1"/>
    </source>
</evidence>
<dbReference type="EMBL" id="CAJFCW020000004">
    <property type="protein sequence ID" value="CAG9112869.1"/>
    <property type="molecule type" value="Genomic_DNA"/>
</dbReference>
<dbReference type="InterPro" id="IPR011989">
    <property type="entry name" value="ARM-like"/>
</dbReference>
<dbReference type="Proteomes" id="UP000614601">
    <property type="component" value="Unassembled WGS sequence"/>
</dbReference>
<dbReference type="GO" id="GO:0044782">
    <property type="term" value="P:cilium organization"/>
    <property type="evidence" value="ECO:0007669"/>
    <property type="project" value="TreeGrafter"/>
</dbReference>
<accession>A0A811KT71</accession>
<dbReference type="PANTHER" id="PTHR15605">
    <property type="entry name" value="KINESIN-ASSOCIATED PROTEINS"/>
    <property type="match status" value="1"/>
</dbReference>
<dbReference type="AlphaFoldDB" id="A0A811KT71"/>
<sequence length="673" mass="76961">MILNLEIDAHSTDPAIVLRYDLINSDKTIHKSKIIQLKNLNEELNCSNLAKNVVEQCQLIPKERLGDVEQTIFYLQKRSHGLNAVFGVNDVTIAKAEMSKLENYIEMLYEDVDKLKAASLVLSLCAKTSNLQFLAENEVLMGALSRVFREDSQQNYELATSLAQIFCHLSRFSRFHIVLSKYKIGALSLQILRSELQRRQQWKEQKAAASANDQKKFELALRKQNVFLTDCLKILLNLSADIKVEAKMVKRGILPLLIKCVDTDIYLAKTALAFLWKLSVFNENKQAMGQLGLVNEVVNVLGTSSEHELVNLAFSLLFNLSFDTTIRQKMVELGLVNVVSKHIKGTEVALGLLYQLSIVDDAKAIFTFTDSISMLLEMIESKPDQALVPKSILVNIALEKRNAQIIVGPEGAGLDKLITLLESQKDNVIIKLIRNISHHEGVIQTYLSKYVNFFFTAAEQPKLNNNITFATDCLAILMQISNSVDWAKELDKDRVSTWLKTILHDKSEKVYYPDEYLLYLIGFAGTLATNQELAKLLVDFSYDILEILNKKQEEDEFCLQVSFLFLRMLTYSDVRGKLCSEKERVIEYIINMSRDKNVKIRNICDQALQIISEVSEFWFKQVSKERFCWHNATWLEMIVHRSVIEEPAEYEDEDDLLEQQFRNAVLDVDEALE</sequence>
<dbReference type="GO" id="GO:0035869">
    <property type="term" value="C:ciliary transition zone"/>
    <property type="evidence" value="ECO:0007669"/>
    <property type="project" value="TreeGrafter"/>
</dbReference>
<dbReference type="Pfam" id="PF05804">
    <property type="entry name" value="KAP"/>
    <property type="match status" value="1"/>
</dbReference>
<protein>
    <recommendedName>
        <fullName evidence="3">Kinesin-associated protein 3</fullName>
    </recommendedName>
</protein>
<dbReference type="Proteomes" id="UP000783686">
    <property type="component" value="Unassembled WGS sequence"/>
</dbReference>
<dbReference type="SMART" id="SM00185">
    <property type="entry name" value="ARM"/>
    <property type="match status" value="3"/>
</dbReference>
<dbReference type="EMBL" id="CAJFDH010000004">
    <property type="protein sequence ID" value="CAD5219778.1"/>
    <property type="molecule type" value="Genomic_DNA"/>
</dbReference>
<dbReference type="SUPFAM" id="SSF48371">
    <property type="entry name" value="ARM repeat"/>
    <property type="match status" value="1"/>
</dbReference>
<dbReference type="InterPro" id="IPR000225">
    <property type="entry name" value="Armadillo"/>
</dbReference>
<organism evidence="1 2">
    <name type="scientific">Bursaphelenchus okinawaensis</name>
    <dbReference type="NCBI Taxonomy" id="465554"/>
    <lineage>
        <taxon>Eukaryota</taxon>
        <taxon>Metazoa</taxon>
        <taxon>Ecdysozoa</taxon>
        <taxon>Nematoda</taxon>
        <taxon>Chromadorea</taxon>
        <taxon>Rhabditida</taxon>
        <taxon>Tylenchina</taxon>
        <taxon>Tylenchomorpha</taxon>
        <taxon>Aphelenchoidea</taxon>
        <taxon>Aphelenchoididae</taxon>
        <taxon>Bursaphelenchus</taxon>
    </lineage>
</organism>
<dbReference type="OrthoDB" id="10265679at2759"/>
<evidence type="ECO:0008006" key="3">
    <source>
        <dbReference type="Google" id="ProtNLM"/>
    </source>
</evidence>
<proteinExistence type="predicted"/>
<dbReference type="GO" id="GO:0016939">
    <property type="term" value="C:kinesin II complex"/>
    <property type="evidence" value="ECO:0007669"/>
    <property type="project" value="TreeGrafter"/>
</dbReference>
<dbReference type="InterPro" id="IPR008658">
    <property type="entry name" value="KAP3"/>
</dbReference>
<evidence type="ECO:0000313" key="2">
    <source>
        <dbReference type="Proteomes" id="UP000614601"/>
    </source>
</evidence>
<dbReference type="Gene3D" id="1.25.10.10">
    <property type="entry name" value="Leucine-rich Repeat Variant"/>
    <property type="match status" value="1"/>
</dbReference>
<name>A0A811KT71_9BILA</name>
<keyword evidence="2" id="KW-1185">Reference proteome</keyword>
<dbReference type="PANTHER" id="PTHR15605:SF2">
    <property type="entry name" value="KINESIN-ASSOCIATED PROTEIN 3"/>
    <property type="match status" value="1"/>
</dbReference>
<dbReference type="InterPro" id="IPR016024">
    <property type="entry name" value="ARM-type_fold"/>
</dbReference>
<reference evidence="1" key="1">
    <citation type="submission" date="2020-09" db="EMBL/GenBank/DDBJ databases">
        <authorList>
            <person name="Kikuchi T."/>
        </authorList>
    </citation>
    <scope>NUCLEOTIDE SEQUENCE</scope>
    <source>
        <strain evidence="1">SH1</strain>
    </source>
</reference>
<dbReference type="GO" id="GO:0019894">
    <property type="term" value="F:kinesin binding"/>
    <property type="evidence" value="ECO:0007669"/>
    <property type="project" value="InterPro"/>
</dbReference>